<dbReference type="GO" id="GO:0016020">
    <property type="term" value="C:membrane"/>
    <property type="evidence" value="ECO:0007669"/>
    <property type="project" value="UniProtKB-SubCell"/>
</dbReference>
<evidence type="ECO:0000256" key="4">
    <source>
        <dbReference type="ARBA" id="ARBA00022737"/>
    </source>
</evidence>
<evidence type="ECO:0000256" key="2">
    <source>
        <dbReference type="ARBA" id="ARBA00022614"/>
    </source>
</evidence>
<name>A0A1U7W825_NICSY</name>
<dbReference type="RefSeq" id="XP_009774783.1">
    <property type="nucleotide sequence ID" value="XM_009776481.1"/>
</dbReference>
<evidence type="ECO:0000256" key="1">
    <source>
        <dbReference type="ARBA" id="ARBA00004370"/>
    </source>
</evidence>
<reference evidence="8" key="1">
    <citation type="journal article" date="2013" name="Genome Biol.">
        <title>Reference genomes and transcriptomes of Nicotiana sylvestris and Nicotiana tomentosiformis.</title>
        <authorList>
            <person name="Sierro N."/>
            <person name="Battey J.N."/>
            <person name="Ouadi S."/>
            <person name="Bovet L."/>
            <person name="Goepfert S."/>
            <person name="Bakaher N."/>
            <person name="Peitsch M.C."/>
            <person name="Ivanov N.V."/>
        </authorList>
    </citation>
    <scope>NUCLEOTIDE SEQUENCE [LARGE SCALE GENOMIC DNA]</scope>
</reference>
<keyword evidence="4" id="KW-0677">Repeat</keyword>
<dbReference type="Pfam" id="PF00069">
    <property type="entry name" value="Pkinase"/>
    <property type="match status" value="1"/>
</dbReference>
<gene>
    <name evidence="9" type="primary">LOC104224776</name>
</gene>
<evidence type="ECO:0000256" key="5">
    <source>
        <dbReference type="ARBA" id="ARBA00022989"/>
    </source>
</evidence>
<dbReference type="GO" id="GO:0005524">
    <property type="term" value="F:ATP binding"/>
    <property type="evidence" value="ECO:0007669"/>
    <property type="project" value="InterPro"/>
</dbReference>
<reference evidence="9" key="2">
    <citation type="submission" date="2025-08" db="UniProtKB">
        <authorList>
            <consortium name="RefSeq"/>
        </authorList>
    </citation>
    <scope>IDENTIFICATION</scope>
    <source>
        <tissue evidence="9">Leaf</tissue>
    </source>
</reference>
<keyword evidence="8" id="KW-1185">Reference proteome</keyword>
<dbReference type="PANTHER" id="PTHR27008">
    <property type="entry name" value="OS04G0122200 PROTEIN"/>
    <property type="match status" value="1"/>
</dbReference>
<sequence length="145" mass="16571">MVPVKVFNTEVEDAYKMFDLECEVLRNIRHRNLVKVISSCANLAFKALVRSTCQIETSMHGFTLTTIFLDLIQRLKVMIEVAFAMEYLHEGHSFVVVHCDLKPEYRSEGLVLTVGDVTGYSYSILLMEIFTSAYDLLVGEVNLKR</sequence>
<feature type="domain" description="Protein kinase" evidence="7">
    <location>
        <begin position="1"/>
        <end position="145"/>
    </location>
</feature>
<dbReference type="InterPro" id="IPR011009">
    <property type="entry name" value="Kinase-like_dom_sf"/>
</dbReference>
<evidence type="ECO:0000259" key="7">
    <source>
        <dbReference type="PROSITE" id="PS50011"/>
    </source>
</evidence>
<keyword evidence="3" id="KW-0812">Transmembrane</keyword>
<dbReference type="SUPFAM" id="SSF56112">
    <property type="entry name" value="Protein kinase-like (PK-like)"/>
    <property type="match status" value="1"/>
</dbReference>
<dbReference type="AlphaFoldDB" id="A0A1U7W825"/>
<evidence type="ECO:0000256" key="6">
    <source>
        <dbReference type="ARBA" id="ARBA00023136"/>
    </source>
</evidence>
<comment type="subcellular location">
    <subcellularLocation>
        <location evidence="1">Membrane</location>
    </subcellularLocation>
</comment>
<dbReference type="Gene3D" id="1.10.510.10">
    <property type="entry name" value="Transferase(Phosphotransferase) domain 1"/>
    <property type="match status" value="1"/>
</dbReference>
<protein>
    <submittedName>
        <fullName evidence="9">Probable LRR receptor-like serine/threonine-protein kinase At3g47570</fullName>
    </submittedName>
</protein>
<dbReference type="PANTHER" id="PTHR27008:SF528">
    <property type="entry name" value="PROTEIN KINASE DOMAIN-CONTAINING PROTEIN"/>
    <property type="match status" value="1"/>
</dbReference>
<evidence type="ECO:0000313" key="9">
    <source>
        <dbReference type="RefSeq" id="XP_009774783.1"/>
    </source>
</evidence>
<proteinExistence type="predicted"/>
<dbReference type="GO" id="GO:0004672">
    <property type="term" value="F:protein kinase activity"/>
    <property type="evidence" value="ECO:0007669"/>
    <property type="project" value="InterPro"/>
</dbReference>
<evidence type="ECO:0000256" key="3">
    <source>
        <dbReference type="ARBA" id="ARBA00022692"/>
    </source>
</evidence>
<accession>A0A1U7W825</accession>
<dbReference type="eggNOG" id="ENOG502QPYS">
    <property type="taxonomic scope" value="Eukaryota"/>
</dbReference>
<evidence type="ECO:0000313" key="8">
    <source>
        <dbReference type="Proteomes" id="UP000189701"/>
    </source>
</evidence>
<dbReference type="PROSITE" id="PS50011">
    <property type="entry name" value="PROTEIN_KINASE_DOM"/>
    <property type="match status" value="1"/>
</dbReference>
<dbReference type="Proteomes" id="UP000189701">
    <property type="component" value="Unplaced"/>
</dbReference>
<dbReference type="InterPro" id="IPR051809">
    <property type="entry name" value="Plant_receptor-like_S/T_kinase"/>
</dbReference>
<dbReference type="InterPro" id="IPR000719">
    <property type="entry name" value="Prot_kinase_dom"/>
</dbReference>
<dbReference type="Gene3D" id="3.30.200.20">
    <property type="entry name" value="Phosphorylase Kinase, domain 1"/>
    <property type="match status" value="1"/>
</dbReference>
<keyword evidence="2" id="KW-0433">Leucine-rich repeat</keyword>
<keyword evidence="6" id="KW-0472">Membrane</keyword>
<keyword evidence="5" id="KW-1133">Transmembrane helix</keyword>
<organism evidence="8 9">
    <name type="scientific">Nicotiana sylvestris</name>
    <name type="common">Wood tobacco</name>
    <name type="synonym">South American tobacco</name>
    <dbReference type="NCBI Taxonomy" id="4096"/>
    <lineage>
        <taxon>Eukaryota</taxon>
        <taxon>Viridiplantae</taxon>
        <taxon>Streptophyta</taxon>
        <taxon>Embryophyta</taxon>
        <taxon>Tracheophyta</taxon>
        <taxon>Spermatophyta</taxon>
        <taxon>Magnoliopsida</taxon>
        <taxon>eudicotyledons</taxon>
        <taxon>Gunneridae</taxon>
        <taxon>Pentapetalae</taxon>
        <taxon>asterids</taxon>
        <taxon>lamiids</taxon>
        <taxon>Solanales</taxon>
        <taxon>Solanaceae</taxon>
        <taxon>Nicotianoideae</taxon>
        <taxon>Nicotianeae</taxon>
        <taxon>Nicotiana</taxon>
    </lineage>
</organism>